<evidence type="ECO:0000313" key="2">
    <source>
        <dbReference type="Proteomes" id="UP000241690"/>
    </source>
</evidence>
<accession>A0A2T4ADT9</accession>
<name>A0A2T4ADT9_TRIHA</name>
<gene>
    <name evidence="1" type="ORF">M431DRAFT_508653</name>
</gene>
<sequence length="82" mass="8932">MKKQNNMEMESKRGRFWGKLDAGAGTSAPRIWGKILAPNPSAVTGVVAFFPILIARAAHVIPHLNNDISKRNSTGEIVPHVD</sequence>
<reference evidence="1 2" key="1">
    <citation type="submission" date="2016-07" db="EMBL/GenBank/DDBJ databases">
        <title>Multiple horizontal gene transfer events from other fungi enriched the ability of initially mycotrophic Trichoderma (Ascomycota) to feed on dead plant biomass.</title>
        <authorList>
            <consortium name="DOE Joint Genome Institute"/>
            <person name="Aerts A."/>
            <person name="Atanasova L."/>
            <person name="Chenthamara K."/>
            <person name="Zhang J."/>
            <person name="Grujic M."/>
            <person name="Henrissat B."/>
            <person name="Kuo A."/>
            <person name="Salamov A."/>
            <person name="Lipzen A."/>
            <person name="Labutti K."/>
            <person name="Barry K."/>
            <person name="Miao Y."/>
            <person name="Rahimi M.J."/>
            <person name="Shen Q."/>
            <person name="Grigoriev I.V."/>
            <person name="Kubicek C.P."/>
            <person name="Druzhinina I.S."/>
        </authorList>
    </citation>
    <scope>NUCLEOTIDE SEQUENCE [LARGE SCALE GENOMIC DNA]</scope>
    <source>
        <strain evidence="1 2">CBS 226.95</strain>
    </source>
</reference>
<dbReference type="GeneID" id="36627709"/>
<proteinExistence type="predicted"/>
<organism evidence="1 2">
    <name type="scientific">Trichoderma harzianum CBS 226.95</name>
    <dbReference type="NCBI Taxonomy" id="983964"/>
    <lineage>
        <taxon>Eukaryota</taxon>
        <taxon>Fungi</taxon>
        <taxon>Dikarya</taxon>
        <taxon>Ascomycota</taxon>
        <taxon>Pezizomycotina</taxon>
        <taxon>Sordariomycetes</taxon>
        <taxon>Hypocreomycetidae</taxon>
        <taxon>Hypocreales</taxon>
        <taxon>Hypocreaceae</taxon>
        <taxon>Trichoderma</taxon>
    </lineage>
</organism>
<dbReference type="AlphaFoldDB" id="A0A2T4ADT9"/>
<dbReference type="EMBL" id="KZ679680">
    <property type="protein sequence ID" value="PTB55250.1"/>
    <property type="molecule type" value="Genomic_DNA"/>
</dbReference>
<dbReference type="RefSeq" id="XP_024774927.1">
    <property type="nucleotide sequence ID" value="XM_024919140.1"/>
</dbReference>
<dbReference type="Proteomes" id="UP000241690">
    <property type="component" value="Unassembled WGS sequence"/>
</dbReference>
<protein>
    <submittedName>
        <fullName evidence="1">Uncharacterized protein</fullName>
    </submittedName>
</protein>
<keyword evidence="2" id="KW-1185">Reference proteome</keyword>
<evidence type="ECO:0000313" key="1">
    <source>
        <dbReference type="EMBL" id="PTB55250.1"/>
    </source>
</evidence>